<dbReference type="InterPro" id="IPR020578">
    <property type="entry name" value="Aminotrans_V_PyrdxlP_BS"/>
</dbReference>
<accession>A0ABW2Q3G1</accession>
<dbReference type="GO" id="GO:0008483">
    <property type="term" value="F:transaminase activity"/>
    <property type="evidence" value="ECO:0007669"/>
    <property type="project" value="UniProtKB-KW"/>
</dbReference>
<dbReference type="InterPro" id="IPR015421">
    <property type="entry name" value="PyrdxlP-dep_Trfase_major"/>
</dbReference>
<comment type="similarity">
    <text evidence="2 4">Belongs to the class-V pyridoxal-phosphate-dependent aminotransferase family.</text>
</comment>
<proteinExistence type="inferred from homology"/>
<evidence type="ECO:0000256" key="2">
    <source>
        <dbReference type="ARBA" id="ARBA00009236"/>
    </source>
</evidence>
<evidence type="ECO:0000256" key="1">
    <source>
        <dbReference type="ARBA" id="ARBA00001933"/>
    </source>
</evidence>
<comment type="caution">
    <text evidence="7">The sequence shown here is derived from an EMBL/GenBank/DDBJ whole genome shotgun (WGS) entry which is preliminary data.</text>
</comment>
<dbReference type="InterPro" id="IPR024169">
    <property type="entry name" value="SP_NH2Trfase/AEP_transaminase"/>
</dbReference>
<evidence type="ECO:0000256" key="3">
    <source>
        <dbReference type="ARBA" id="ARBA00022898"/>
    </source>
</evidence>
<comment type="cofactor">
    <cofactor evidence="1 5">
        <name>pyridoxal 5'-phosphate</name>
        <dbReference type="ChEBI" id="CHEBI:597326"/>
    </cofactor>
</comment>
<dbReference type="PANTHER" id="PTHR21152:SF40">
    <property type="entry name" value="ALANINE--GLYOXYLATE AMINOTRANSFERASE"/>
    <property type="match status" value="1"/>
</dbReference>
<keyword evidence="8" id="KW-1185">Reference proteome</keyword>
<dbReference type="Pfam" id="PF00266">
    <property type="entry name" value="Aminotran_5"/>
    <property type="match status" value="1"/>
</dbReference>
<gene>
    <name evidence="7" type="ORF">ACFQRG_14575</name>
</gene>
<dbReference type="Gene3D" id="3.40.640.10">
    <property type="entry name" value="Type I PLP-dependent aspartate aminotransferase-like (Major domain)"/>
    <property type="match status" value="1"/>
</dbReference>
<dbReference type="Gene3D" id="3.90.1150.10">
    <property type="entry name" value="Aspartate Aminotransferase, domain 1"/>
    <property type="match status" value="1"/>
</dbReference>
<dbReference type="RefSeq" id="WP_380967271.1">
    <property type="nucleotide sequence ID" value="NZ_JBHTCO010000019.1"/>
</dbReference>
<dbReference type="PANTHER" id="PTHR21152">
    <property type="entry name" value="AMINOTRANSFERASE CLASS V"/>
    <property type="match status" value="1"/>
</dbReference>
<dbReference type="PROSITE" id="PS00595">
    <property type="entry name" value="AA_TRANSFER_CLASS_5"/>
    <property type="match status" value="1"/>
</dbReference>
<feature type="domain" description="Aminotransferase class V" evidence="6">
    <location>
        <begin position="6"/>
        <end position="300"/>
    </location>
</feature>
<evidence type="ECO:0000313" key="7">
    <source>
        <dbReference type="EMBL" id="MFC7394178.1"/>
    </source>
</evidence>
<dbReference type="InterPro" id="IPR015424">
    <property type="entry name" value="PyrdxlP-dep_Trfase"/>
</dbReference>
<evidence type="ECO:0000313" key="8">
    <source>
        <dbReference type="Proteomes" id="UP001596505"/>
    </source>
</evidence>
<protein>
    <submittedName>
        <fullName evidence="7">Pyridoxal-phosphate-dependent aminotransferase family protein</fullName>
    </submittedName>
</protein>
<evidence type="ECO:0000256" key="4">
    <source>
        <dbReference type="RuleBase" id="RU004075"/>
    </source>
</evidence>
<organism evidence="7 8">
    <name type="scientific">Scopulibacillus cellulosilyticus</name>
    <dbReference type="NCBI Taxonomy" id="2665665"/>
    <lineage>
        <taxon>Bacteria</taxon>
        <taxon>Bacillati</taxon>
        <taxon>Bacillota</taxon>
        <taxon>Bacilli</taxon>
        <taxon>Bacillales</taxon>
        <taxon>Sporolactobacillaceae</taxon>
        <taxon>Scopulibacillus</taxon>
    </lineage>
</organism>
<dbReference type="EMBL" id="JBHTCO010000019">
    <property type="protein sequence ID" value="MFC7394178.1"/>
    <property type="molecule type" value="Genomic_DNA"/>
</dbReference>
<keyword evidence="7" id="KW-0032">Aminotransferase</keyword>
<dbReference type="InterPro" id="IPR015422">
    <property type="entry name" value="PyrdxlP-dep_Trfase_small"/>
</dbReference>
<evidence type="ECO:0000256" key="5">
    <source>
        <dbReference type="RuleBase" id="RU004504"/>
    </source>
</evidence>
<reference evidence="8" key="1">
    <citation type="journal article" date="2019" name="Int. J. Syst. Evol. Microbiol.">
        <title>The Global Catalogue of Microorganisms (GCM) 10K type strain sequencing project: providing services to taxonomists for standard genome sequencing and annotation.</title>
        <authorList>
            <consortium name="The Broad Institute Genomics Platform"/>
            <consortium name="The Broad Institute Genome Sequencing Center for Infectious Disease"/>
            <person name="Wu L."/>
            <person name="Ma J."/>
        </authorList>
    </citation>
    <scope>NUCLEOTIDE SEQUENCE [LARGE SCALE GENOMIC DNA]</scope>
    <source>
        <strain evidence="8">CGMCC 1.16305</strain>
    </source>
</reference>
<dbReference type="InterPro" id="IPR000192">
    <property type="entry name" value="Aminotrans_V_dom"/>
</dbReference>
<dbReference type="Proteomes" id="UP001596505">
    <property type="component" value="Unassembled WGS sequence"/>
</dbReference>
<dbReference type="PIRSF" id="PIRSF000524">
    <property type="entry name" value="SPT"/>
    <property type="match status" value="1"/>
</dbReference>
<name>A0ABW2Q3G1_9BACL</name>
<keyword evidence="7" id="KW-0808">Transferase</keyword>
<sequence length="382" mass="42129">MYKTILRNPGPTPVPKQVLQAMNYDMISHRGGEFKELFADTTNRIKPFFGTEQDVFIVTGSGTSALETAVVNTISPGDEVVVVTVGDFGNRFAAICEAYGAVVHRLEIEWGKACTEEELSEFLKQFNHIKAVVATYNETSTGVLNPVAQLANVVHTHSDALFIVDGVSCIGGVKAKMDEWGIDILVTGSQKALMLPPGLAFVSVSDRAWKVIEDNKAPAYYLDLLTYRKSYEKHMTPNTPAVSLIYGLQAVCGMIEEEGFDETVKRHEIMKKMTREAISALDLPLLTNDEDASPTVTAISEPADLEIEKLRGHLKKKYHIDFAGGQGKLKGKIMRFGHMGYCFPGDVLEAVSIIERGLKDFNHHFEYGAGVKAAQEVYLDYV</sequence>
<evidence type="ECO:0000259" key="6">
    <source>
        <dbReference type="Pfam" id="PF00266"/>
    </source>
</evidence>
<keyword evidence="3" id="KW-0663">Pyridoxal phosphate</keyword>
<dbReference type="SUPFAM" id="SSF53383">
    <property type="entry name" value="PLP-dependent transferases"/>
    <property type="match status" value="1"/>
</dbReference>